<dbReference type="Pfam" id="PF10938">
    <property type="entry name" value="YfdX"/>
    <property type="match status" value="1"/>
</dbReference>
<dbReference type="Gene3D" id="1.20.120.1940">
    <property type="entry name" value="YfdX protein domain"/>
    <property type="match status" value="1"/>
</dbReference>
<dbReference type="InterPro" id="IPR021236">
    <property type="entry name" value="Uncharacterised_YfdX"/>
</dbReference>
<feature type="compositionally biased region" description="Low complexity" evidence="1">
    <location>
        <begin position="230"/>
        <end position="269"/>
    </location>
</feature>
<evidence type="ECO:0000256" key="1">
    <source>
        <dbReference type="SAM" id="MobiDB-lite"/>
    </source>
</evidence>
<name>A0ABX0K2G5_9PROT</name>
<dbReference type="Gene3D" id="6.10.250.2140">
    <property type="match status" value="1"/>
</dbReference>
<feature type="chain" id="PRO_5046403285" evidence="2">
    <location>
        <begin position="24"/>
        <end position="269"/>
    </location>
</feature>
<sequence>MNTRILLASAFVAATTLAHPVLAAPVTARQVDKDYSQLSRDGLRAFADVDVARKAILAKDKATATDALADANHTLERAGSDNRQFLKAEIDLHPAQAVPEGHSGRLPSSTAQDAPVLWLPILGEYMIAPQSDKTPGQKQAVTEANDLLKKGKTRDAAVVLQKAGVDVQFVLALAPQQMFTADVYRASVLFEGGKTDEAVAALTDGLESLRFVSQDNVLASSKVSRQASSTTAAPTTAAPTTAAPTTAAPTTAAPTTAAPTTAAPTTAGQ</sequence>
<feature type="region of interest" description="Disordered" evidence="1">
    <location>
        <begin position="222"/>
        <end position="269"/>
    </location>
</feature>
<evidence type="ECO:0000313" key="3">
    <source>
        <dbReference type="EMBL" id="NHN88207.1"/>
    </source>
</evidence>
<protein>
    <submittedName>
        <fullName evidence="3">YfdX family protein</fullName>
    </submittedName>
</protein>
<keyword evidence="4" id="KW-1185">Reference proteome</keyword>
<reference evidence="3 4" key="1">
    <citation type="journal article" date="2020" name="Int. J. Syst. Evol. Microbiol.">
        <title>Novel acetic acid bacteria from cider fermentations: Acetobacter conturbans sp. nov. and Acetobacter fallax sp. nov.</title>
        <authorList>
            <person name="Sombolestani A.S."/>
            <person name="Cleenwerck I."/>
            <person name="Cnockaert M."/>
            <person name="Borremans W."/>
            <person name="Wieme A.D."/>
            <person name="De Vuyst L."/>
            <person name="Vandamme P."/>
        </authorList>
    </citation>
    <scope>NUCLEOTIDE SEQUENCE [LARGE SCALE GENOMIC DNA]</scope>
    <source>
        <strain evidence="3 4">LMG 1627</strain>
    </source>
</reference>
<comment type="caution">
    <text evidence="3">The sequence shown here is derived from an EMBL/GenBank/DDBJ whole genome shotgun (WGS) entry which is preliminary data.</text>
</comment>
<feature type="signal peptide" evidence="2">
    <location>
        <begin position="1"/>
        <end position="23"/>
    </location>
</feature>
<accession>A0ABX0K2G5</accession>
<organism evidence="3 4">
    <name type="scientific">Acetobacter conturbans</name>
    <dbReference type="NCBI Taxonomy" id="1737472"/>
    <lineage>
        <taxon>Bacteria</taxon>
        <taxon>Pseudomonadati</taxon>
        <taxon>Pseudomonadota</taxon>
        <taxon>Alphaproteobacteria</taxon>
        <taxon>Acetobacterales</taxon>
        <taxon>Acetobacteraceae</taxon>
        <taxon>Acetobacter</taxon>
    </lineage>
</organism>
<proteinExistence type="predicted"/>
<evidence type="ECO:0000313" key="4">
    <source>
        <dbReference type="Proteomes" id="UP000631653"/>
    </source>
</evidence>
<keyword evidence="2" id="KW-0732">Signal</keyword>
<evidence type="ECO:0000256" key="2">
    <source>
        <dbReference type="SAM" id="SignalP"/>
    </source>
</evidence>
<dbReference type="RefSeq" id="WP_173569480.1">
    <property type="nucleotide sequence ID" value="NZ_WOSY01000004.1"/>
</dbReference>
<dbReference type="Proteomes" id="UP000631653">
    <property type="component" value="Unassembled WGS sequence"/>
</dbReference>
<dbReference type="EMBL" id="WOSY01000004">
    <property type="protein sequence ID" value="NHN88207.1"/>
    <property type="molecule type" value="Genomic_DNA"/>
</dbReference>
<gene>
    <name evidence="3" type="ORF">GOB81_06145</name>
</gene>